<evidence type="ECO:0000313" key="6">
    <source>
        <dbReference type="EMBL" id="PHH74289.1"/>
    </source>
</evidence>
<dbReference type="GO" id="GO:0005506">
    <property type="term" value="F:iron ion binding"/>
    <property type="evidence" value="ECO:0007669"/>
    <property type="project" value="InterPro"/>
</dbReference>
<dbReference type="Proteomes" id="UP000226431">
    <property type="component" value="Unassembled WGS sequence"/>
</dbReference>
<evidence type="ECO:0000256" key="2">
    <source>
        <dbReference type="ARBA" id="ARBA00022692"/>
    </source>
</evidence>
<evidence type="ECO:0000256" key="4">
    <source>
        <dbReference type="ARBA" id="ARBA00023136"/>
    </source>
</evidence>
<dbReference type="EMBL" id="NJES01000283">
    <property type="protein sequence ID" value="PHH74289.1"/>
    <property type="molecule type" value="Genomic_DNA"/>
</dbReference>
<dbReference type="InterPro" id="IPR006694">
    <property type="entry name" value="Fatty_acid_hydroxylase"/>
</dbReference>
<keyword evidence="4" id="KW-0472">Membrane</keyword>
<dbReference type="Pfam" id="PF04116">
    <property type="entry name" value="FA_hydroxylase"/>
    <property type="match status" value="1"/>
</dbReference>
<protein>
    <recommendedName>
        <fullName evidence="5">Fatty acid hydroxylase domain-containing protein</fullName>
    </recommendedName>
</protein>
<dbReference type="GO" id="GO:0016020">
    <property type="term" value="C:membrane"/>
    <property type="evidence" value="ECO:0007669"/>
    <property type="project" value="UniProtKB-SubCell"/>
</dbReference>
<organism evidence="6 7">
    <name type="scientific">Ophiocordyceps camponoti-rufipedis</name>
    <dbReference type="NCBI Taxonomy" id="2004952"/>
    <lineage>
        <taxon>Eukaryota</taxon>
        <taxon>Fungi</taxon>
        <taxon>Dikarya</taxon>
        <taxon>Ascomycota</taxon>
        <taxon>Pezizomycotina</taxon>
        <taxon>Sordariomycetes</taxon>
        <taxon>Hypocreomycetidae</taxon>
        <taxon>Hypocreales</taxon>
        <taxon>Ophiocordycipitaceae</taxon>
        <taxon>Ophiocordyceps</taxon>
    </lineage>
</organism>
<keyword evidence="7" id="KW-1185">Reference proteome</keyword>
<evidence type="ECO:0000313" key="7">
    <source>
        <dbReference type="Proteomes" id="UP000226431"/>
    </source>
</evidence>
<evidence type="ECO:0000259" key="5">
    <source>
        <dbReference type="Pfam" id="PF04116"/>
    </source>
</evidence>
<dbReference type="STRING" id="2004952.A0A2C5XJ51"/>
<dbReference type="GO" id="GO:0008610">
    <property type="term" value="P:lipid biosynthetic process"/>
    <property type="evidence" value="ECO:0007669"/>
    <property type="project" value="InterPro"/>
</dbReference>
<feature type="domain" description="Fatty acid hydroxylase" evidence="5">
    <location>
        <begin position="115"/>
        <end position="236"/>
    </location>
</feature>
<gene>
    <name evidence="6" type="ORF">CDD80_3189</name>
</gene>
<reference evidence="6 7" key="1">
    <citation type="submission" date="2017-06" db="EMBL/GenBank/DDBJ databases">
        <title>Ant-infecting Ophiocordyceps genomes reveal a high diversity of potential behavioral manipulation genes and a possible major role for enterotoxins.</title>
        <authorList>
            <person name="De Bekker C."/>
            <person name="Evans H.C."/>
            <person name="Brachmann A."/>
            <person name="Hughes D.P."/>
        </authorList>
    </citation>
    <scope>NUCLEOTIDE SEQUENCE [LARGE SCALE GENOMIC DNA]</scope>
    <source>
        <strain evidence="6 7">Map16</strain>
    </source>
</reference>
<name>A0A2C5XJ51_9HYPO</name>
<evidence type="ECO:0000256" key="1">
    <source>
        <dbReference type="ARBA" id="ARBA00004370"/>
    </source>
</evidence>
<dbReference type="AlphaFoldDB" id="A0A2C5XJ51"/>
<keyword evidence="3" id="KW-1133">Transmembrane helix</keyword>
<evidence type="ECO:0000256" key="3">
    <source>
        <dbReference type="ARBA" id="ARBA00022989"/>
    </source>
</evidence>
<dbReference type="GO" id="GO:0016491">
    <property type="term" value="F:oxidoreductase activity"/>
    <property type="evidence" value="ECO:0007669"/>
    <property type="project" value="InterPro"/>
</dbReference>
<dbReference type="OrthoDB" id="408954at2759"/>
<comment type="caution">
    <text evidence="6">The sequence shown here is derived from an EMBL/GenBank/DDBJ whole genome shotgun (WGS) entry which is preliminary data.</text>
</comment>
<dbReference type="InterPro" id="IPR050307">
    <property type="entry name" value="Sterol_Desaturase_Related"/>
</dbReference>
<proteinExistence type="predicted"/>
<keyword evidence="2" id="KW-0812">Transmembrane</keyword>
<accession>A0A2C5XJ51</accession>
<comment type="subcellular location">
    <subcellularLocation>
        <location evidence="1">Membrane</location>
    </subcellularLocation>
</comment>
<dbReference type="PANTHER" id="PTHR11863">
    <property type="entry name" value="STEROL DESATURASE"/>
    <property type="match status" value="1"/>
</dbReference>
<sequence length="253" mass="28171">MDLWQRTVATHDAHVIDVVGGLMVQLVFWWTPCLALALLETLAPELAARHKLQGAGRQPQRADWWRAARTAAANQLLVTALHGASAWTARARNHPPALRVEAGLPGMTEMMRDLIICAAGREVLFYYAHRLLHTRPLYRRIHKTHHRFTAPVALASQYAHPVEHMVANALPIVLPPLALGCHVLTAWIFVAAQLVETALVHSGFDFAGGAARRHDRHHERFDVYFGGLGILDWWHCTDEGTGEGLEGDRVKGE</sequence>